<feature type="region of interest" description="Disordered" evidence="9">
    <location>
        <begin position="1"/>
        <end position="21"/>
    </location>
</feature>
<dbReference type="InterPro" id="IPR001005">
    <property type="entry name" value="SANT/Myb"/>
</dbReference>
<dbReference type="GO" id="GO:0070187">
    <property type="term" value="C:shelterin complex"/>
    <property type="evidence" value="ECO:0007669"/>
    <property type="project" value="TreeGrafter"/>
</dbReference>
<evidence type="ECO:0000256" key="8">
    <source>
        <dbReference type="RuleBase" id="RU367107"/>
    </source>
</evidence>
<feature type="region of interest" description="Disordered" evidence="9">
    <location>
        <begin position="436"/>
        <end position="517"/>
    </location>
</feature>
<evidence type="ECO:0000256" key="6">
    <source>
        <dbReference type="ARBA" id="ARBA00023163"/>
    </source>
</evidence>
<comment type="similarity">
    <text evidence="1 8">Belongs to the RAP1 family.</text>
</comment>
<dbReference type="GO" id="GO:0031848">
    <property type="term" value="P:protection from non-homologous end joining at telomere"/>
    <property type="evidence" value="ECO:0007669"/>
    <property type="project" value="TreeGrafter"/>
</dbReference>
<keyword evidence="4" id="KW-0805">Transcription regulation</keyword>
<dbReference type="InterPro" id="IPR038104">
    <property type="entry name" value="Rap1_C_sf"/>
</dbReference>
<comment type="subcellular location">
    <subcellularLocation>
        <location evidence="8">Nucleus</location>
    </subcellularLocation>
    <subcellularLocation>
        <location evidence="8">Chromosome</location>
        <location evidence="8">Telomere</location>
    </subcellularLocation>
</comment>
<evidence type="ECO:0000313" key="14">
    <source>
        <dbReference type="Proteomes" id="UP000094236"/>
    </source>
</evidence>
<dbReference type="Gene3D" id="1.10.10.60">
    <property type="entry name" value="Homeodomain-like"/>
    <property type="match status" value="2"/>
</dbReference>
<evidence type="ECO:0000256" key="4">
    <source>
        <dbReference type="ARBA" id="ARBA00023015"/>
    </source>
</evidence>
<feature type="domain" description="Myb-like" evidence="10">
    <location>
        <begin position="207"/>
        <end position="263"/>
    </location>
</feature>
<dbReference type="AlphaFoldDB" id="A0A1E4TTC0"/>
<feature type="region of interest" description="Disordered" evidence="9">
    <location>
        <begin position="181"/>
        <end position="213"/>
    </location>
</feature>
<evidence type="ECO:0000256" key="9">
    <source>
        <dbReference type="SAM" id="MobiDB-lite"/>
    </source>
</evidence>
<dbReference type="EMBL" id="KV454015">
    <property type="protein sequence ID" value="ODV94928.1"/>
    <property type="molecule type" value="Genomic_DNA"/>
</dbReference>
<evidence type="ECO:0000256" key="1">
    <source>
        <dbReference type="ARBA" id="ARBA00010467"/>
    </source>
</evidence>
<dbReference type="InterPro" id="IPR017930">
    <property type="entry name" value="Myb_dom"/>
</dbReference>
<evidence type="ECO:0000259" key="10">
    <source>
        <dbReference type="PROSITE" id="PS50090"/>
    </source>
</evidence>
<keyword evidence="6" id="KW-0804">Transcription</keyword>
<evidence type="ECO:0000256" key="5">
    <source>
        <dbReference type="ARBA" id="ARBA00023159"/>
    </source>
</evidence>
<feature type="compositionally biased region" description="Acidic residues" evidence="9">
    <location>
        <begin position="498"/>
        <end position="513"/>
    </location>
</feature>
<keyword evidence="7 8" id="KW-0539">Nucleus</keyword>
<dbReference type="GO" id="GO:0010833">
    <property type="term" value="P:telomere maintenance via telomere lengthening"/>
    <property type="evidence" value="ECO:0007669"/>
    <property type="project" value="UniProtKB-UniRule"/>
</dbReference>
<feature type="region of interest" description="Disordered" evidence="9">
    <location>
        <begin position="131"/>
        <end position="162"/>
    </location>
</feature>
<keyword evidence="2 8" id="KW-0158">Chromosome</keyword>
<dbReference type="Pfam" id="PF00249">
    <property type="entry name" value="Myb_DNA-binding"/>
    <property type="match status" value="1"/>
</dbReference>
<dbReference type="Pfam" id="PF09197">
    <property type="entry name" value="Rap1-DNA-bind"/>
    <property type="match status" value="1"/>
</dbReference>
<accession>A0A1E4TTC0</accession>
<keyword evidence="14" id="KW-1185">Reference proteome</keyword>
<comment type="subunit">
    <text evidence="8">Homodimer.</text>
</comment>
<dbReference type="PROSITE" id="PS50172">
    <property type="entry name" value="BRCT"/>
    <property type="match status" value="1"/>
</dbReference>
<dbReference type="InterPro" id="IPR009057">
    <property type="entry name" value="Homeodomain-like_sf"/>
</dbReference>
<keyword evidence="3 8" id="KW-0779">Telomere</keyword>
<dbReference type="Pfam" id="PF16589">
    <property type="entry name" value="BRCT_2"/>
    <property type="match status" value="1"/>
</dbReference>
<evidence type="ECO:0000256" key="3">
    <source>
        <dbReference type="ARBA" id="ARBA00022895"/>
    </source>
</evidence>
<feature type="domain" description="HTH myb-type" evidence="12">
    <location>
        <begin position="211"/>
        <end position="267"/>
    </location>
</feature>
<dbReference type="InterPro" id="IPR001357">
    <property type="entry name" value="BRCT_dom"/>
</dbReference>
<dbReference type="InterPro" id="IPR039595">
    <property type="entry name" value="TE2IP/Rap1"/>
</dbReference>
<dbReference type="Gene3D" id="1.20.120.1480">
    <property type="match status" value="1"/>
</dbReference>
<dbReference type="Proteomes" id="UP000094236">
    <property type="component" value="Unassembled WGS sequence"/>
</dbReference>
<dbReference type="Pfam" id="PF11626">
    <property type="entry name" value="Rap1_C"/>
    <property type="match status" value="1"/>
</dbReference>
<dbReference type="SUPFAM" id="SSF46689">
    <property type="entry name" value="Homeodomain-like"/>
    <property type="match status" value="2"/>
</dbReference>
<evidence type="ECO:0000259" key="12">
    <source>
        <dbReference type="PROSITE" id="PS51294"/>
    </source>
</evidence>
<dbReference type="PROSITE" id="PS51294">
    <property type="entry name" value="HTH_MYB"/>
    <property type="match status" value="1"/>
</dbReference>
<dbReference type="InterPro" id="IPR021661">
    <property type="entry name" value="Rap1_C"/>
</dbReference>
<comment type="function">
    <text evidence="8">Involved in the regulation of telomere length, clustering and has a specific role in telomere position effect (TPE).</text>
</comment>
<keyword evidence="5" id="KW-0010">Activator</keyword>
<dbReference type="InterPro" id="IPR015280">
    <property type="entry name" value="Rap1_DNA-bd"/>
</dbReference>
<evidence type="ECO:0000256" key="2">
    <source>
        <dbReference type="ARBA" id="ARBA00022454"/>
    </source>
</evidence>
<feature type="compositionally biased region" description="Basic and acidic residues" evidence="9">
    <location>
        <begin position="140"/>
        <end position="156"/>
    </location>
</feature>
<sequence length="649" mass="72982">MTDFVSLPDSNKESPHKNSSANYDHELFTNALNEPYVFLIPEDEPELIKLTKLIQEEGGRVINRLLPEDIKENPQILTSIIVLTSSEDYDDPFIPSSRYFNPIYVFECIRERTTLNLNYFKLVNPTKEPKVVSVSPSKEAGSKHEITTPVKSKEAPNAKARSAAAATATATAATAAAVSNSASDSAAGTIGEGTPISSSQAGRQAQENLARKNAFTEEEDEYILEEVRKHPRNRKGYTLYNDISKNLKNRTAVSIRSRFKQYLEPRLKYVYQVDSNNNLIKDSNNELIKTSDLALTINRSTPFTADDDYILAKKITESAMITTNKEGKEIVTWTTSKFFDNLAGTYPDHSKLSWRDRYRKFISVYGIQKYLNYYEKCEEADIEPVAVNVLLKETRKDRRHEHPGDDVFQSARASPIPESSAKRRATLDGLQSASKVLKTSNPANSNDDRATDVSPSKVGHKRAETNDLDSKLDKETENDVNDSKNQSEKLQEQQAIVEGEEEVPDVSDDSDWQESEKVKEDKFISSEILSSSGPKAFISRLSSLIDSSTTDNGSEICQLFEKELGISTDFSETVLFRVSGDLSKFTEYVKIYLKTGLNPPKGIVGIFSDEDDEILQNFHSQPNKVKALVKLHGLKTIKFRRKFLKEHYS</sequence>
<dbReference type="SMART" id="SM00717">
    <property type="entry name" value="SANT"/>
    <property type="match status" value="1"/>
</dbReference>
<feature type="compositionally biased region" description="Basic and acidic residues" evidence="9">
    <location>
        <begin position="461"/>
        <end position="491"/>
    </location>
</feature>
<dbReference type="CDD" id="cd00167">
    <property type="entry name" value="SANT"/>
    <property type="match status" value="1"/>
</dbReference>
<dbReference type="PROSITE" id="PS50090">
    <property type="entry name" value="MYB_LIKE"/>
    <property type="match status" value="1"/>
</dbReference>
<evidence type="ECO:0000259" key="11">
    <source>
        <dbReference type="PROSITE" id="PS50172"/>
    </source>
</evidence>
<protein>
    <recommendedName>
        <fullName evidence="8">DNA-binding protein RAP1</fullName>
    </recommendedName>
</protein>
<proteinExistence type="inferred from homology"/>
<gene>
    <name evidence="13" type="ORF">PACTADRAFT_34678</name>
</gene>
<name>A0A1E4TTC0_PACTA</name>
<dbReference type="OrthoDB" id="435460at2759"/>
<dbReference type="Gene3D" id="1.10.10.2170">
    <property type="match status" value="1"/>
</dbReference>
<organism evidence="13 14">
    <name type="scientific">Pachysolen tannophilus NRRL Y-2460</name>
    <dbReference type="NCBI Taxonomy" id="669874"/>
    <lineage>
        <taxon>Eukaryota</taxon>
        <taxon>Fungi</taxon>
        <taxon>Dikarya</taxon>
        <taxon>Ascomycota</taxon>
        <taxon>Saccharomycotina</taxon>
        <taxon>Pichiomycetes</taxon>
        <taxon>Pachysolenaceae</taxon>
        <taxon>Pachysolen</taxon>
    </lineage>
</organism>
<feature type="region of interest" description="Disordered" evidence="9">
    <location>
        <begin position="396"/>
        <end position="424"/>
    </location>
</feature>
<dbReference type="STRING" id="669874.A0A1E4TTC0"/>
<feature type="compositionally biased region" description="Basic and acidic residues" evidence="9">
    <location>
        <begin position="396"/>
        <end position="405"/>
    </location>
</feature>
<reference evidence="14" key="1">
    <citation type="submission" date="2016-05" db="EMBL/GenBank/DDBJ databases">
        <title>Comparative genomics of biotechnologically important yeasts.</title>
        <authorList>
            <consortium name="DOE Joint Genome Institute"/>
            <person name="Riley R."/>
            <person name="Haridas S."/>
            <person name="Wolfe K.H."/>
            <person name="Lopes M.R."/>
            <person name="Hittinger C.T."/>
            <person name="Goker M."/>
            <person name="Salamov A."/>
            <person name="Wisecaver J."/>
            <person name="Long T.M."/>
            <person name="Aerts A.L."/>
            <person name="Barry K."/>
            <person name="Choi C."/>
            <person name="Clum A."/>
            <person name="Coughlan A.Y."/>
            <person name="Deshpande S."/>
            <person name="Douglass A.P."/>
            <person name="Hanson S.J."/>
            <person name="Klenk H.-P."/>
            <person name="Labutti K."/>
            <person name="Lapidus A."/>
            <person name="Lindquist E."/>
            <person name="Lipzen A."/>
            <person name="Meier-Kolthoff J.P."/>
            <person name="Ohm R.A."/>
            <person name="Otillar R.P."/>
            <person name="Pangilinan J."/>
            <person name="Peng Y."/>
            <person name="Rokas A."/>
            <person name="Rosa C.A."/>
            <person name="Scheuner C."/>
            <person name="Sibirny A.A."/>
            <person name="Slot J.C."/>
            <person name="Stielow J.B."/>
            <person name="Sun H."/>
            <person name="Kurtzman C.P."/>
            <person name="Blackwell M."/>
            <person name="Grigoriev I.V."/>
            <person name="Jeffries T.W."/>
        </authorList>
    </citation>
    <scope>NUCLEOTIDE SEQUENCE [LARGE SCALE GENOMIC DNA]</scope>
    <source>
        <strain evidence="14">NRRL Y-2460</strain>
    </source>
</reference>
<feature type="compositionally biased region" description="Polar residues" evidence="9">
    <location>
        <begin position="195"/>
        <end position="207"/>
    </location>
</feature>
<feature type="compositionally biased region" description="Polar residues" evidence="9">
    <location>
        <begin position="436"/>
        <end position="445"/>
    </location>
</feature>
<dbReference type="PANTHER" id="PTHR16466">
    <property type="entry name" value="TELOMERE REPEAT-BINDING FACTOR 2-INTERACTING PROTEIN 1"/>
    <property type="match status" value="1"/>
</dbReference>
<dbReference type="CDD" id="cd11655">
    <property type="entry name" value="rap1_myb-like"/>
    <property type="match status" value="1"/>
</dbReference>
<dbReference type="PANTHER" id="PTHR16466:SF6">
    <property type="entry name" value="TELOMERIC REPEAT-BINDING FACTOR 2-INTERACTING PROTEIN 1"/>
    <property type="match status" value="1"/>
</dbReference>
<feature type="domain" description="BRCT" evidence="11">
    <location>
        <begin position="27"/>
        <end position="122"/>
    </location>
</feature>
<evidence type="ECO:0000256" key="7">
    <source>
        <dbReference type="ARBA" id="ARBA00023242"/>
    </source>
</evidence>
<evidence type="ECO:0000313" key="13">
    <source>
        <dbReference type="EMBL" id="ODV94928.1"/>
    </source>
</evidence>
<dbReference type="GO" id="GO:0042162">
    <property type="term" value="F:telomeric DNA binding"/>
    <property type="evidence" value="ECO:0007669"/>
    <property type="project" value="TreeGrafter"/>
</dbReference>